<dbReference type="RefSeq" id="WP_096407121.1">
    <property type="nucleotide sequence ID" value="NZ_AP017372.2"/>
</dbReference>
<feature type="signal peptide" evidence="1">
    <location>
        <begin position="1"/>
        <end position="32"/>
    </location>
</feature>
<gene>
    <name evidence="2" type="ORF">HH1059_01270</name>
</gene>
<dbReference type="OrthoDB" id="6399250at2"/>
<reference evidence="2" key="1">
    <citation type="submission" date="2016-02" db="EMBL/GenBank/DDBJ databases">
        <title>Halorhodospira halochloris DSM-1059 complete genome, version 2.</title>
        <authorList>
            <person name="Tsukatani Y."/>
        </authorList>
    </citation>
    <scope>NUCLEOTIDE SEQUENCE</scope>
    <source>
        <strain evidence="2">DSM 1059</strain>
    </source>
</reference>
<sequence length="213" mass="22952">MFRVTHCSGRKRFIYPVATLVALMLFASSAGAQFQQQAEGEYKFDFNLHDNAAEVVFTSPLGDRVDVAGPVTQNLGLFFNSAGDVAASAGLHASGGPTQGFNPMEVGAGAKLYGIYSEEADRLVAALAISGSMVFSITGQVPQAFIVKGNVAPNITSFGRARRLFEATMRYQFDVTPHSAVYLGYRYLRIQMGSGTSNTTMDNNLHLGMQVNF</sequence>
<dbReference type="EMBL" id="AP017372">
    <property type="protein sequence ID" value="BAU56799.2"/>
    <property type="molecule type" value="Genomic_DNA"/>
</dbReference>
<dbReference type="Proteomes" id="UP000218890">
    <property type="component" value="Chromosome"/>
</dbReference>
<dbReference type="KEGG" id="hhk:HH1059_01270"/>
<evidence type="ECO:0000313" key="3">
    <source>
        <dbReference type="Proteomes" id="UP000218890"/>
    </source>
</evidence>
<organism evidence="2 3">
    <name type="scientific">Halorhodospira halochloris</name>
    <name type="common">Ectothiorhodospira halochloris</name>
    <dbReference type="NCBI Taxonomy" id="1052"/>
    <lineage>
        <taxon>Bacteria</taxon>
        <taxon>Pseudomonadati</taxon>
        <taxon>Pseudomonadota</taxon>
        <taxon>Gammaproteobacteria</taxon>
        <taxon>Chromatiales</taxon>
        <taxon>Ectothiorhodospiraceae</taxon>
        <taxon>Halorhodospira</taxon>
    </lineage>
</organism>
<evidence type="ECO:0008006" key="4">
    <source>
        <dbReference type="Google" id="ProtNLM"/>
    </source>
</evidence>
<protein>
    <recommendedName>
        <fullName evidence="4">Outer membrane protein beta-barrel domain-containing protein</fullName>
    </recommendedName>
</protein>
<dbReference type="Pfam" id="PF07437">
    <property type="entry name" value="YfaZ"/>
    <property type="match status" value="1"/>
</dbReference>
<keyword evidence="3" id="KW-1185">Reference proteome</keyword>
<keyword evidence="1" id="KW-0732">Signal</keyword>
<evidence type="ECO:0000313" key="2">
    <source>
        <dbReference type="EMBL" id="BAU56799.2"/>
    </source>
</evidence>
<accession>A0A0X8XBF3</accession>
<proteinExistence type="predicted"/>
<dbReference type="AlphaFoldDB" id="A0A0X8XBF3"/>
<feature type="chain" id="PRO_5016254775" description="Outer membrane protein beta-barrel domain-containing protein" evidence="1">
    <location>
        <begin position="33"/>
        <end position="213"/>
    </location>
</feature>
<dbReference type="InterPro" id="IPR009998">
    <property type="entry name" value="YfaZ"/>
</dbReference>
<evidence type="ECO:0000256" key="1">
    <source>
        <dbReference type="SAM" id="SignalP"/>
    </source>
</evidence>
<name>A0A0X8XBF3_HALHR</name>